<dbReference type="EMBL" id="MT145035">
    <property type="protein sequence ID" value="QJI02841.1"/>
    <property type="molecule type" value="Genomic_DNA"/>
</dbReference>
<organism evidence="2">
    <name type="scientific">viral metagenome</name>
    <dbReference type="NCBI Taxonomy" id="1070528"/>
    <lineage>
        <taxon>unclassified sequences</taxon>
        <taxon>metagenomes</taxon>
        <taxon>organismal metagenomes</taxon>
    </lineage>
</organism>
<evidence type="ECO:0000313" key="2">
    <source>
        <dbReference type="EMBL" id="QJA51552.1"/>
    </source>
</evidence>
<name>A0A6H1ZVR2_9ZZZZ</name>
<proteinExistence type="predicted"/>
<keyword evidence="1" id="KW-0472">Membrane</keyword>
<reference evidence="2" key="1">
    <citation type="submission" date="2020-03" db="EMBL/GenBank/DDBJ databases">
        <title>The deep terrestrial virosphere.</title>
        <authorList>
            <person name="Holmfeldt K."/>
            <person name="Nilsson E."/>
            <person name="Simone D."/>
            <person name="Lopez-Fernandez M."/>
            <person name="Wu X."/>
            <person name="de Brujin I."/>
            <person name="Lundin D."/>
            <person name="Andersson A."/>
            <person name="Bertilsson S."/>
            <person name="Dopson M."/>
        </authorList>
    </citation>
    <scope>NUCLEOTIDE SEQUENCE</scope>
    <source>
        <strain evidence="2">TM448A02198</strain>
        <strain evidence="3">TM448B03694</strain>
    </source>
</reference>
<keyword evidence="1" id="KW-0812">Transmembrane</keyword>
<evidence type="ECO:0000256" key="1">
    <source>
        <dbReference type="SAM" id="Phobius"/>
    </source>
</evidence>
<sequence length="55" mass="6471">MSKFITELDARLVKDDPEKDFACVAFIIMLSFLHEKLCWVWGRKNPGEYGQRYSS</sequence>
<dbReference type="AlphaFoldDB" id="A0A6H1ZVR2"/>
<gene>
    <name evidence="2" type="ORF">TM448A02198_0009</name>
    <name evidence="3" type="ORF">TM448B03694_0008</name>
</gene>
<keyword evidence="1" id="KW-1133">Transmembrane helix</keyword>
<dbReference type="EMBL" id="MT144272">
    <property type="protein sequence ID" value="QJA51552.1"/>
    <property type="molecule type" value="Genomic_DNA"/>
</dbReference>
<evidence type="ECO:0000313" key="3">
    <source>
        <dbReference type="EMBL" id="QJI02841.1"/>
    </source>
</evidence>
<accession>A0A6H1ZVR2</accession>
<feature type="transmembrane region" description="Helical" evidence="1">
    <location>
        <begin position="21"/>
        <end position="42"/>
    </location>
</feature>
<protein>
    <submittedName>
        <fullName evidence="2">Uncharacterized protein</fullName>
    </submittedName>
</protein>